<evidence type="ECO:0000256" key="6">
    <source>
        <dbReference type="ARBA" id="ARBA00022813"/>
    </source>
</evidence>
<comment type="pathway">
    <text evidence="10">Amino-acid biosynthesis; L-arginine biosynthesis; N(2)-acetyl-L-ornithine from L-glutamate: step 1/4.</text>
</comment>
<dbReference type="GO" id="GO:0006592">
    <property type="term" value="P:ornithine biosynthetic process"/>
    <property type="evidence" value="ECO:0007669"/>
    <property type="project" value="TreeGrafter"/>
</dbReference>
<dbReference type="EC" id="2.3.1.35" evidence="10"/>
<evidence type="ECO:0000256" key="1">
    <source>
        <dbReference type="ARBA" id="ARBA00006774"/>
    </source>
</evidence>
<evidence type="ECO:0000256" key="8">
    <source>
        <dbReference type="ARBA" id="ARBA00023315"/>
    </source>
</evidence>
<dbReference type="OrthoDB" id="2017946at2759"/>
<keyword evidence="8 10" id="KW-0012">Acyltransferase</keyword>
<name>K8EPW0_9CHLO</name>
<dbReference type="GO" id="GO:0004358">
    <property type="term" value="F:L-glutamate N-acetyltransferase activity, acting on acetyl-L-ornithine as donor"/>
    <property type="evidence" value="ECO:0007669"/>
    <property type="project" value="UniProtKB-UniRule"/>
</dbReference>
<dbReference type="NCBIfam" id="TIGR00120">
    <property type="entry name" value="ArgJ"/>
    <property type="match status" value="1"/>
</dbReference>
<feature type="binding site" evidence="10">
    <location>
        <position position="273"/>
    </location>
    <ligand>
        <name>substrate</name>
    </ligand>
</feature>
<comment type="subunit">
    <text evidence="2">Heterotetramer of two alpha and two beta chains.</text>
</comment>
<feature type="binding site" evidence="10">
    <location>
        <position position="284"/>
    </location>
    <ligand>
        <name>substrate</name>
    </ligand>
</feature>
<dbReference type="Gene3D" id="3.60.70.12">
    <property type="entry name" value="L-amino peptidase D-ALA esterase/amidase"/>
    <property type="match status" value="1"/>
</dbReference>
<dbReference type="Proteomes" id="UP000198341">
    <property type="component" value="Chromosome 1"/>
</dbReference>
<dbReference type="NCBIfam" id="NF003802">
    <property type="entry name" value="PRK05388.1"/>
    <property type="match status" value="1"/>
</dbReference>
<feature type="binding site" evidence="10">
    <location>
        <position position="371"/>
    </location>
    <ligand>
        <name>substrate</name>
    </ligand>
</feature>
<feature type="chain" id="PRO_5023435300" description="Arginine biosynthesis bifunctional protein ArgJ beta chain" evidence="10">
    <location>
        <begin position="284"/>
        <end position="505"/>
    </location>
</feature>
<dbReference type="RefSeq" id="XP_007515556.1">
    <property type="nucleotide sequence ID" value="XM_007515494.1"/>
</dbReference>
<dbReference type="AlphaFoldDB" id="K8EPW0"/>
<feature type="binding site" evidence="10">
    <location>
        <position position="247"/>
    </location>
    <ligand>
        <name>substrate</name>
    </ligand>
</feature>
<gene>
    <name evidence="11" type="ORF">Bathy01g07200</name>
</gene>
<sequence length="505" mass="53313">MHSTSTSVSLSSSSSSSFSSWMRKVTVEKSCLVPRNSSARSPFRRGNIGVGVQRCATPTRIYAASTTKPDYSSPDFELAHAPIEKQLLPNGPWKVIPNAGVTAPEGFQVSAYKAGLRKSGTRADCALIVADESCSCAGVFTLNAVCAAPVQFCKKQLEVKSTSRAILINAGQANAATGVLGDEDAMTCAKAVSDVTGLDSSDVLLMSTGVIGRRIKMDKFVPAIQALGEHLERSDAASMAAATSICTTDVVRKTLAIEVDINGTKVKFGGMSKGSGMIHPNMGTMLAVVTSDANVSPDVWTKMVKRVGTKSFNQISVDGDTSTNDSLVCFASGRSGMKQITDENSPEAKQVEEALNAINLGLAKAIAWDGEGATCLFETNVKGAKDDEDARTIARSVICSSLLKAAIFGHDPNWGRIACAAGYAKTKSALDQNRLNIAMGGITLMKDGQPVDFDEKKASTYLKETTSKHGTVVVDIEVGNGSGYGQAWGCDLSYDYVKINAEYTT</sequence>
<comment type="subcellular location">
    <subcellularLocation>
        <location evidence="10">Plastid</location>
        <location evidence="10">Chloroplast</location>
    </subcellularLocation>
</comment>
<dbReference type="SUPFAM" id="SSF56266">
    <property type="entry name" value="DmpA/ArgJ-like"/>
    <property type="match status" value="1"/>
</dbReference>
<comment type="function">
    <text evidence="10">Catalyzes two activities which are involved in the cyclic version of arginine biosynthesis: the synthesis of acetylglutamate from glutamate and acetyl-CoA, and of ornithine by transacetylation between acetylornithine and glutamate.</text>
</comment>
<dbReference type="Pfam" id="PF01960">
    <property type="entry name" value="ArgJ"/>
    <property type="match status" value="1"/>
</dbReference>
<dbReference type="EMBL" id="FO082278">
    <property type="protein sequence ID" value="CCO14435.1"/>
    <property type="molecule type" value="Genomic_DNA"/>
</dbReference>
<dbReference type="InterPro" id="IPR002813">
    <property type="entry name" value="Arg_biosynth_ArgJ"/>
</dbReference>
<keyword evidence="3 10" id="KW-0055">Arginine biosynthesis</keyword>
<comment type="subunit">
    <text evidence="10">Heterodimer of an alpha and a beta chain.</text>
</comment>
<evidence type="ECO:0000256" key="2">
    <source>
        <dbReference type="ARBA" id="ARBA00011475"/>
    </source>
</evidence>
<feature type="active site" description="Nucleophile" evidence="10">
    <location>
        <position position="284"/>
    </location>
</feature>
<feature type="binding site" evidence="10">
    <location>
        <position position="500"/>
    </location>
    <ligand>
        <name>substrate</name>
    </ligand>
</feature>
<protein>
    <recommendedName>
        <fullName evidence="10">Arginine biosynthesis bifunctional protein ArgJ, chloroplastic</fullName>
    </recommendedName>
    <domain>
        <recommendedName>
            <fullName evidence="10">Glutamate N-acetyltransferase</fullName>
            <shortName evidence="10">GAT</shortName>
            <ecNumber evidence="10">2.3.1.35</ecNumber>
        </recommendedName>
        <alternativeName>
            <fullName evidence="10">Ornithine acetyltransferase</fullName>
            <shortName evidence="10">OATase</shortName>
        </alternativeName>
        <alternativeName>
            <fullName evidence="10">Ornithine transacetylase</fullName>
        </alternativeName>
    </domain>
    <domain>
        <recommendedName>
            <fullName evidence="10">Amino-acid acetyltransferase</fullName>
            <ecNumber evidence="10">2.3.1.1</ecNumber>
        </recommendedName>
        <alternativeName>
            <fullName evidence="10">N-acetylglutamate synthase</fullName>
            <shortName evidence="10">AGS</shortName>
        </alternativeName>
    </domain>
    <component>
        <recommendedName>
            <fullName evidence="10">Arginine biosynthesis bifunctional protein ArgJ alpha chain</fullName>
        </recommendedName>
    </component>
    <component>
        <recommendedName>
            <fullName evidence="10">Arginine biosynthesis bifunctional protein ArgJ beta chain</fullName>
        </recommendedName>
    </component>
</protein>
<feature type="site" description="Involved in the stabilization of negative charge on the oxyanion by the formation of the oxyanion hole" evidence="10">
    <location>
        <position position="208"/>
    </location>
</feature>
<evidence type="ECO:0000313" key="11">
    <source>
        <dbReference type="EMBL" id="CCO14435.1"/>
    </source>
</evidence>
<evidence type="ECO:0000256" key="4">
    <source>
        <dbReference type="ARBA" id="ARBA00022605"/>
    </source>
</evidence>
<dbReference type="KEGG" id="bpg:Bathy01g07200"/>
<dbReference type="eggNOG" id="KOG2786">
    <property type="taxonomic scope" value="Eukaryota"/>
</dbReference>
<dbReference type="UniPathway" id="UPA00068">
    <property type="reaction ID" value="UER00106"/>
</dbReference>
<feature type="site" description="Involved in the stabilization of negative charge on the oxyanion by the formation of the oxyanion hole" evidence="10">
    <location>
        <position position="209"/>
    </location>
</feature>
<dbReference type="PANTHER" id="PTHR23100">
    <property type="entry name" value="ARGININE BIOSYNTHESIS BIFUNCTIONAL PROTEIN ARGJ"/>
    <property type="match status" value="1"/>
</dbReference>
<dbReference type="GO" id="GO:0006526">
    <property type="term" value="P:L-arginine biosynthetic process"/>
    <property type="evidence" value="ECO:0007669"/>
    <property type="project" value="UniProtKB-UniRule"/>
</dbReference>
<dbReference type="EC" id="2.3.1.1" evidence="10"/>
<evidence type="ECO:0000256" key="7">
    <source>
        <dbReference type="ARBA" id="ARBA00023268"/>
    </source>
</evidence>
<dbReference type="GO" id="GO:0004042">
    <property type="term" value="F:L-glutamate N-acetyltransferase activity"/>
    <property type="evidence" value="ECO:0007669"/>
    <property type="project" value="UniProtKB-UniRule"/>
</dbReference>
<keyword evidence="6 10" id="KW-0068">Autocatalytic cleavage</keyword>
<comment type="similarity">
    <text evidence="1 10">Belongs to the ArgJ family.</text>
</comment>
<keyword evidence="10" id="KW-0934">Plastid</keyword>
<dbReference type="Gene3D" id="3.30.2330.10">
    <property type="entry name" value="arginine biosynthesis bifunctional protein suprefamily"/>
    <property type="match status" value="1"/>
</dbReference>
<comment type="caution">
    <text evidence="10">Lacks conserved residue(s) required for the propagation of feature annotation.</text>
</comment>
<evidence type="ECO:0000313" key="12">
    <source>
        <dbReference type="Proteomes" id="UP000198341"/>
    </source>
</evidence>
<dbReference type="GeneID" id="19018454"/>
<keyword evidence="4 10" id="KW-0028">Amino-acid biosynthesis</keyword>
<dbReference type="FunFam" id="3.10.20.340:FF:000001">
    <property type="entry name" value="Arginine biosynthesis bifunctional protein ArgJ, chloroplastic"/>
    <property type="match status" value="1"/>
</dbReference>
<comment type="catalytic activity">
    <reaction evidence="9 10">
        <text>N(2)-acetyl-L-ornithine + L-glutamate = N-acetyl-L-glutamate + L-ornithine</text>
        <dbReference type="Rhea" id="RHEA:15349"/>
        <dbReference type="ChEBI" id="CHEBI:29985"/>
        <dbReference type="ChEBI" id="CHEBI:44337"/>
        <dbReference type="ChEBI" id="CHEBI:46911"/>
        <dbReference type="ChEBI" id="CHEBI:57805"/>
        <dbReference type="EC" id="2.3.1.35"/>
    </reaction>
</comment>
<dbReference type="InterPro" id="IPR042195">
    <property type="entry name" value="ArgJ_beta_C"/>
</dbReference>
<comment type="catalytic activity">
    <reaction evidence="10">
        <text>L-glutamate + acetyl-CoA = N-acetyl-L-glutamate + CoA + H(+)</text>
        <dbReference type="Rhea" id="RHEA:24292"/>
        <dbReference type="ChEBI" id="CHEBI:15378"/>
        <dbReference type="ChEBI" id="CHEBI:29985"/>
        <dbReference type="ChEBI" id="CHEBI:44337"/>
        <dbReference type="ChEBI" id="CHEBI:57287"/>
        <dbReference type="ChEBI" id="CHEBI:57288"/>
        <dbReference type="EC" id="2.3.1.1"/>
    </reaction>
</comment>
<evidence type="ECO:0000256" key="3">
    <source>
        <dbReference type="ARBA" id="ARBA00022571"/>
    </source>
</evidence>
<keyword evidence="10" id="KW-0150">Chloroplast</keyword>
<dbReference type="FunFam" id="3.60.70.12:FF:000001">
    <property type="entry name" value="Arginine biosynthesis bifunctional protein ArgJ, chloroplastic"/>
    <property type="match status" value="1"/>
</dbReference>
<keyword evidence="5 10" id="KW-0808">Transferase</keyword>
<dbReference type="STRING" id="41875.K8EPW0"/>
<dbReference type="InterPro" id="IPR016117">
    <property type="entry name" value="ArgJ-like_dom_sf"/>
</dbReference>
<evidence type="ECO:0000256" key="9">
    <source>
        <dbReference type="ARBA" id="ARBA00049439"/>
    </source>
</evidence>
<evidence type="ECO:0000256" key="5">
    <source>
        <dbReference type="ARBA" id="ARBA00022679"/>
    </source>
</evidence>
<dbReference type="PANTHER" id="PTHR23100:SF0">
    <property type="entry name" value="ARGININE BIOSYNTHESIS BIFUNCTIONAL PROTEIN ARGJ, MITOCHONDRIAL"/>
    <property type="match status" value="1"/>
</dbReference>
<feature type="chain" id="PRO_5023435301" description="Arginine biosynthesis bifunctional protein ArgJ alpha chain" evidence="10">
    <location>
        <begin position="1"/>
        <end position="283"/>
    </location>
</feature>
<evidence type="ECO:0000256" key="10">
    <source>
        <dbReference type="HAMAP-Rule" id="MF_03124"/>
    </source>
</evidence>
<keyword evidence="7 10" id="KW-0511">Multifunctional enzyme</keyword>
<proteinExistence type="inferred from homology"/>
<dbReference type="Gene3D" id="3.10.20.340">
    <property type="entry name" value="ArgJ beta chain, C-terminal domain"/>
    <property type="match status" value="1"/>
</dbReference>
<comment type="pathway">
    <text evidence="10">Amino-acid biosynthesis; L-arginine biosynthesis; L-ornithine and N-acetyl-L-glutamate from L-glutamate and N(2)-acetyl-L-ornithine (cyclic): step 1/1.</text>
</comment>
<keyword evidence="12" id="KW-1185">Reference proteome</keyword>
<dbReference type="CDD" id="cd02152">
    <property type="entry name" value="OAT"/>
    <property type="match status" value="1"/>
</dbReference>
<organism evidence="11 12">
    <name type="scientific">Bathycoccus prasinos</name>
    <dbReference type="NCBI Taxonomy" id="41875"/>
    <lineage>
        <taxon>Eukaryota</taxon>
        <taxon>Viridiplantae</taxon>
        <taxon>Chlorophyta</taxon>
        <taxon>Mamiellophyceae</taxon>
        <taxon>Mamiellales</taxon>
        <taxon>Bathycoccaceae</taxon>
        <taxon>Bathycoccus</taxon>
    </lineage>
</organism>
<dbReference type="GO" id="GO:0009507">
    <property type="term" value="C:chloroplast"/>
    <property type="evidence" value="ECO:0007669"/>
    <property type="project" value="UniProtKB-SubCell"/>
</dbReference>
<reference evidence="11 12" key="1">
    <citation type="submission" date="2011-10" db="EMBL/GenBank/DDBJ databases">
        <authorList>
            <person name="Genoscope - CEA"/>
        </authorList>
    </citation>
    <scope>NUCLEOTIDE SEQUENCE [LARGE SCALE GENOMIC DNA]</scope>
    <source>
        <strain evidence="11 12">RCC 1105</strain>
    </source>
</reference>
<dbReference type="HAMAP" id="MF_01106">
    <property type="entry name" value="ArgJ"/>
    <property type="match status" value="1"/>
</dbReference>
<accession>K8EPW0</accession>
<feature type="binding site" evidence="10">
    <location>
        <position position="505"/>
    </location>
    <ligand>
        <name>substrate</name>
    </ligand>
</feature>